<dbReference type="Gene3D" id="3.10.450.40">
    <property type="match status" value="1"/>
</dbReference>
<accession>A0A0N9VJT5</accession>
<name>A0A0N9VJT5_PSEFL</name>
<sequence>MKTLTALFTAAALTLTAGFALADVRPDLIPGLLKDGTVMDMQKLNQAALTEHPGAAVANITDTELEHNAKSGAYEYKVEIRDAKNVEWDVKLDAKTGRVLSNTQDK</sequence>
<dbReference type="Proteomes" id="UP000066487">
    <property type="component" value="Chromosome"/>
</dbReference>
<evidence type="ECO:0000313" key="3">
    <source>
        <dbReference type="EMBL" id="ALI00087.1"/>
    </source>
</evidence>
<dbReference type="InterPro" id="IPR025711">
    <property type="entry name" value="PepSY"/>
</dbReference>
<organism evidence="3 4">
    <name type="scientific">Pseudomonas fluorescens</name>
    <dbReference type="NCBI Taxonomy" id="294"/>
    <lineage>
        <taxon>Bacteria</taxon>
        <taxon>Pseudomonadati</taxon>
        <taxon>Pseudomonadota</taxon>
        <taxon>Gammaproteobacteria</taxon>
        <taxon>Pseudomonadales</taxon>
        <taxon>Pseudomonadaceae</taxon>
        <taxon>Pseudomonas</taxon>
    </lineage>
</organism>
<evidence type="ECO:0000256" key="1">
    <source>
        <dbReference type="SAM" id="SignalP"/>
    </source>
</evidence>
<proteinExistence type="predicted"/>
<gene>
    <name evidence="3" type="ORF">AO353_03150</name>
</gene>
<dbReference type="OrthoDB" id="7027104at2"/>
<dbReference type="EMBL" id="CP012830">
    <property type="protein sequence ID" value="ALI00087.1"/>
    <property type="molecule type" value="Genomic_DNA"/>
</dbReference>
<keyword evidence="1" id="KW-0732">Signal</keyword>
<evidence type="ECO:0000259" key="2">
    <source>
        <dbReference type="Pfam" id="PF03413"/>
    </source>
</evidence>
<evidence type="ECO:0000313" key="4">
    <source>
        <dbReference type="Proteomes" id="UP000066487"/>
    </source>
</evidence>
<dbReference type="RefSeq" id="WP_054593642.1">
    <property type="nucleotide sequence ID" value="NZ_CP012830.1"/>
</dbReference>
<protein>
    <submittedName>
        <fullName evidence="3">Peptidase M4</fullName>
    </submittedName>
</protein>
<reference evidence="3 4" key="2">
    <citation type="journal article" date="2018" name="Nature">
        <title>Mutant phenotypes for thousands of bacterial genes of unknown function.</title>
        <authorList>
            <person name="Price M.N."/>
            <person name="Wetmore K.M."/>
            <person name="Waters R.J."/>
            <person name="Callaghan M."/>
            <person name="Ray J."/>
            <person name="Liu H."/>
            <person name="Kuehl J.V."/>
            <person name="Melnyk R.A."/>
            <person name="Lamson J.S."/>
            <person name="Suh Y."/>
            <person name="Carlson H.K."/>
            <person name="Esquivel Z."/>
            <person name="Sadeeshkumar H."/>
            <person name="Chakraborty R."/>
            <person name="Zane G.M."/>
            <person name="Rubin B.E."/>
            <person name="Wall J.D."/>
            <person name="Visel A."/>
            <person name="Bristow J."/>
            <person name="Blow M.J."/>
            <person name="Arkin A.P."/>
            <person name="Deutschbauer A.M."/>
        </authorList>
    </citation>
    <scope>NUCLEOTIDE SEQUENCE [LARGE SCALE GENOMIC DNA]</scope>
    <source>
        <strain evidence="3 4">FW300-N2E3</strain>
    </source>
</reference>
<dbReference type="Pfam" id="PF03413">
    <property type="entry name" value="PepSY"/>
    <property type="match status" value="1"/>
</dbReference>
<feature type="chain" id="PRO_5006039465" evidence="1">
    <location>
        <begin position="23"/>
        <end position="106"/>
    </location>
</feature>
<feature type="domain" description="PepSY" evidence="2">
    <location>
        <begin position="46"/>
        <end position="101"/>
    </location>
</feature>
<feature type="signal peptide" evidence="1">
    <location>
        <begin position="1"/>
        <end position="22"/>
    </location>
</feature>
<reference evidence="4" key="1">
    <citation type="submission" date="2015-09" db="EMBL/GenBank/DDBJ databases">
        <title>Whole genome sequence of Pseudomonas fluorescens FW300-N2E3.</title>
        <authorList>
            <person name="Ray J."/>
            <person name="Melnyk R."/>
            <person name="Deutschbauer A."/>
        </authorList>
    </citation>
    <scope>NUCLEOTIDE SEQUENCE [LARGE SCALE GENOMIC DNA]</scope>
    <source>
        <strain evidence="4">FW300-N2E3</strain>
    </source>
</reference>
<dbReference type="AlphaFoldDB" id="A0A0N9VJT5"/>